<keyword evidence="7" id="KW-1185">Reference proteome</keyword>
<dbReference type="SMART" id="SM00636">
    <property type="entry name" value="Glyco_18"/>
    <property type="match status" value="1"/>
</dbReference>
<dbReference type="InterPro" id="IPR011583">
    <property type="entry name" value="Chitinase_II/V-like_cat"/>
</dbReference>
<proteinExistence type="predicted"/>
<dbReference type="AlphaFoldDB" id="A0AAV8WCN4"/>
<dbReference type="Gene3D" id="3.10.50.10">
    <property type="match status" value="1"/>
</dbReference>
<feature type="domain" description="GH18" evidence="5">
    <location>
        <begin position="1"/>
        <end position="260"/>
    </location>
</feature>
<dbReference type="Proteomes" id="UP001159042">
    <property type="component" value="Unassembled WGS sequence"/>
</dbReference>
<keyword evidence="3" id="KW-0325">Glycoprotein</keyword>
<dbReference type="InterPro" id="IPR001223">
    <property type="entry name" value="Glyco_hydro18_cat"/>
</dbReference>
<dbReference type="Pfam" id="PF00704">
    <property type="entry name" value="Glyco_hydro_18"/>
    <property type="match status" value="1"/>
</dbReference>
<gene>
    <name evidence="6" type="ORF">NQ315_007164</name>
</gene>
<dbReference type="SUPFAM" id="SSF54556">
    <property type="entry name" value="Chitinase insertion domain"/>
    <property type="match status" value="1"/>
</dbReference>
<dbReference type="GO" id="GO:0006032">
    <property type="term" value="P:chitin catabolic process"/>
    <property type="evidence" value="ECO:0007669"/>
    <property type="project" value="TreeGrafter"/>
</dbReference>
<evidence type="ECO:0000256" key="3">
    <source>
        <dbReference type="ARBA" id="ARBA00023180"/>
    </source>
</evidence>
<evidence type="ECO:0000256" key="1">
    <source>
        <dbReference type="ARBA" id="ARBA00022729"/>
    </source>
</evidence>
<sequence length="280" mass="31506">MASDREKRLNFVNSTKEFLKTYNFEGLDVDWEKPAAADSDNLVALLRDLREGFDKTNPDWVLSAAVYPNPDSGYNVPEINKYVNMLNIMTYNYFGSWSAHTGQNSPLFESSMDSSYEKAMLNVAASIQNWISAGASREKINMGLAFYGRSFTLVNEKDYGVHAPVLGAGKTPTPTFRQVCTGYANWTTVWDKEQMNPYKYLGNQWLGYDDERSIKRKVQYAVAQDLAGVMIWHIGGDDLKGDCGEKQGLLKIIYNETHAQGGGSLGASQPFKRKVHQENY</sequence>
<dbReference type="FunFam" id="3.10.50.10:FF:000003">
    <property type="entry name" value="Class V chitinase CHIT5b"/>
    <property type="match status" value="1"/>
</dbReference>
<dbReference type="InterPro" id="IPR017853">
    <property type="entry name" value="GH"/>
</dbReference>
<evidence type="ECO:0000256" key="2">
    <source>
        <dbReference type="ARBA" id="ARBA00022801"/>
    </source>
</evidence>
<dbReference type="PROSITE" id="PS51910">
    <property type="entry name" value="GH18_2"/>
    <property type="match status" value="1"/>
</dbReference>
<dbReference type="GO" id="GO:0004568">
    <property type="term" value="F:chitinase activity"/>
    <property type="evidence" value="ECO:0007669"/>
    <property type="project" value="TreeGrafter"/>
</dbReference>
<keyword evidence="2" id="KW-0378">Hydrolase</keyword>
<dbReference type="InterPro" id="IPR029070">
    <property type="entry name" value="Chitinase_insertion_sf"/>
</dbReference>
<evidence type="ECO:0000256" key="4">
    <source>
        <dbReference type="ARBA" id="ARBA00023295"/>
    </source>
</evidence>
<dbReference type="Gene3D" id="3.20.20.80">
    <property type="entry name" value="Glycosidases"/>
    <property type="match status" value="1"/>
</dbReference>
<evidence type="ECO:0000313" key="6">
    <source>
        <dbReference type="EMBL" id="KAJ8924368.1"/>
    </source>
</evidence>
<comment type="caution">
    <text evidence="6">The sequence shown here is derived from an EMBL/GenBank/DDBJ whole genome shotgun (WGS) entry which is preliminary data.</text>
</comment>
<reference evidence="6 7" key="1">
    <citation type="journal article" date="2023" name="Insect Mol. Biol.">
        <title>Genome sequencing provides insights into the evolution of gene families encoding plant cell wall-degrading enzymes in longhorned beetles.</title>
        <authorList>
            <person name="Shin N.R."/>
            <person name="Okamura Y."/>
            <person name="Kirsch R."/>
            <person name="Pauchet Y."/>
        </authorList>
    </citation>
    <scope>NUCLEOTIDE SEQUENCE [LARGE SCALE GENOMIC DNA]</scope>
    <source>
        <strain evidence="6">EAD_L_NR</strain>
    </source>
</reference>
<dbReference type="GO" id="GO:0005576">
    <property type="term" value="C:extracellular region"/>
    <property type="evidence" value="ECO:0007669"/>
    <property type="project" value="TreeGrafter"/>
</dbReference>
<keyword evidence="1" id="KW-0732">Signal</keyword>
<dbReference type="PANTHER" id="PTHR11177">
    <property type="entry name" value="CHITINASE"/>
    <property type="match status" value="1"/>
</dbReference>
<dbReference type="GO" id="GO:0005975">
    <property type="term" value="P:carbohydrate metabolic process"/>
    <property type="evidence" value="ECO:0007669"/>
    <property type="project" value="InterPro"/>
</dbReference>
<keyword evidence="4" id="KW-0326">Glycosidase</keyword>
<evidence type="ECO:0000313" key="7">
    <source>
        <dbReference type="Proteomes" id="UP001159042"/>
    </source>
</evidence>
<dbReference type="SUPFAM" id="SSF51445">
    <property type="entry name" value="(Trans)glycosidases"/>
    <property type="match status" value="1"/>
</dbReference>
<name>A0AAV8WCN4_9CUCU</name>
<dbReference type="GO" id="GO:0008061">
    <property type="term" value="F:chitin binding"/>
    <property type="evidence" value="ECO:0007669"/>
    <property type="project" value="InterPro"/>
</dbReference>
<evidence type="ECO:0000259" key="5">
    <source>
        <dbReference type="PROSITE" id="PS51910"/>
    </source>
</evidence>
<dbReference type="InterPro" id="IPR050314">
    <property type="entry name" value="Glycosyl_Hydrlase_18"/>
</dbReference>
<protein>
    <recommendedName>
        <fullName evidence="5">GH18 domain-containing protein</fullName>
    </recommendedName>
</protein>
<accession>A0AAV8WCN4</accession>
<dbReference type="EMBL" id="JANEYG010000003">
    <property type="protein sequence ID" value="KAJ8924368.1"/>
    <property type="molecule type" value="Genomic_DNA"/>
</dbReference>
<dbReference type="PANTHER" id="PTHR11177:SF360">
    <property type="entry name" value="CHITINASE 4-RELATED"/>
    <property type="match status" value="1"/>
</dbReference>
<organism evidence="6 7">
    <name type="scientific">Exocentrus adspersus</name>
    <dbReference type="NCBI Taxonomy" id="1586481"/>
    <lineage>
        <taxon>Eukaryota</taxon>
        <taxon>Metazoa</taxon>
        <taxon>Ecdysozoa</taxon>
        <taxon>Arthropoda</taxon>
        <taxon>Hexapoda</taxon>
        <taxon>Insecta</taxon>
        <taxon>Pterygota</taxon>
        <taxon>Neoptera</taxon>
        <taxon>Endopterygota</taxon>
        <taxon>Coleoptera</taxon>
        <taxon>Polyphaga</taxon>
        <taxon>Cucujiformia</taxon>
        <taxon>Chrysomeloidea</taxon>
        <taxon>Cerambycidae</taxon>
        <taxon>Lamiinae</taxon>
        <taxon>Acanthocinini</taxon>
        <taxon>Exocentrus</taxon>
    </lineage>
</organism>